<dbReference type="EMBL" id="JAPWDV010000001">
    <property type="protein sequence ID" value="KAJ6224891.1"/>
    <property type="molecule type" value="Genomic_DNA"/>
</dbReference>
<dbReference type="InterPro" id="IPR004328">
    <property type="entry name" value="BRO1_dom"/>
</dbReference>
<reference evidence="4" key="1">
    <citation type="submission" date="2022-12" db="EMBL/GenBank/DDBJ databases">
        <title>Genome assemblies of Blomia tropicalis.</title>
        <authorList>
            <person name="Cui Y."/>
        </authorList>
    </citation>
    <scope>NUCLEOTIDE SEQUENCE</scope>
    <source>
        <tissue evidence="4">Adult mites</tissue>
    </source>
</reference>
<keyword evidence="1" id="KW-0175">Coiled coil</keyword>
<sequence>MEYLLLIPLKKGYEIDLVKYLKVAISAQYGNVDDKIKENLETLNRQRNHATSKTLDTRQEHSLELLQKYYDQITLLQSKLPQADIPFKWRDSFEKGGIFSSGALTVPNIGYEKICILYNIAALMSQIGAYQGKEGSYNDVSLKQAIKHFQGAAGIFQGLKHTTSSAANTSELTFDLQSDVLSLLHHAMLAQAQEAFFYKASNDNMKEQSIARIVAQCSEFYGEVFKQINMINLTNKVSLPEWIDVFSMKQQAYAGVAEYYQAIVAQQKKDFGEQITRLTKALEFLKLAETKITISMSNKFKDIMNKAIQSLEEVKRDNDFIYHAKIPEYKSLPSISKAILAKATDLPDLYFPVETDLFQSLLPYGVHQSILKLDQRRQELVNTEIANLREWTQTLNAVLASLNLPASIEDVKGVEVPKSLQEKAETMKQKGGIEVLERYINELPDLLQRNKEILDEIERSMSAEEESDNKLKSQFKDKWTRTPSRNLNQTWKDHVGKYRDILKNAVEADNKVKLKYNTNLEKMKLLSNSTNSSLAKAIPSNNDSGSNVDQSSVNKLRQLMVQVDSVKKERESLEERLKNIEFEELKHKFMKSMDLHTDVNEASLSAETIGQFYGDLQKSIRESQQTQEKLIEEIRNANEDFVSSKGNSGNKRDQFLKEAAFAFDAFTELLCNLEEGTKFYNELTQLLVNLQGNAEREELCKDLQNEIVNRPNDALPKVPSYQKPNESNATAPSSTAAPVPAPPVSSSGNQAPYPNYPPNQPYYNPYGQYNYYPPPPLPSGYNPYMAPPGNPAQYGQPYYPQQYGYPGQQPPPPHGYYQPPPQ</sequence>
<gene>
    <name evidence="4" type="ORF">RDWZM_003436</name>
</gene>
<proteinExistence type="predicted"/>
<dbReference type="Pfam" id="PF13949">
    <property type="entry name" value="ALIX_LYPXL_bnd"/>
    <property type="match status" value="1"/>
</dbReference>
<protein>
    <recommendedName>
        <fullName evidence="3">BRO1 domain-containing protein</fullName>
    </recommendedName>
</protein>
<accession>A0A9Q0RT14</accession>
<feature type="compositionally biased region" description="Low complexity" evidence="2">
    <location>
        <begin position="729"/>
        <end position="753"/>
    </location>
</feature>
<dbReference type="PROSITE" id="PS51180">
    <property type="entry name" value="BRO1"/>
    <property type="match status" value="1"/>
</dbReference>
<evidence type="ECO:0000256" key="2">
    <source>
        <dbReference type="SAM" id="MobiDB-lite"/>
    </source>
</evidence>
<feature type="compositionally biased region" description="Low complexity" evidence="2">
    <location>
        <begin position="791"/>
        <end position="807"/>
    </location>
</feature>
<dbReference type="Gene3D" id="1.20.140.50">
    <property type="entry name" value="alix/aip1 like domains"/>
    <property type="match status" value="1"/>
</dbReference>
<feature type="coiled-coil region" evidence="1">
    <location>
        <begin position="556"/>
        <end position="583"/>
    </location>
</feature>
<dbReference type="PANTHER" id="PTHR23030:SF39">
    <property type="entry name" value="PROGRAMMED CELL DEATH 6-INTERACTING PROTEIN"/>
    <property type="match status" value="1"/>
</dbReference>
<dbReference type="Pfam" id="PF03097">
    <property type="entry name" value="BRO1"/>
    <property type="match status" value="1"/>
</dbReference>
<feature type="compositionally biased region" description="Low complexity" evidence="2">
    <location>
        <begin position="761"/>
        <end position="771"/>
    </location>
</feature>
<feature type="coiled-coil region" evidence="1">
    <location>
        <begin position="436"/>
        <end position="474"/>
    </location>
</feature>
<dbReference type="SMART" id="SM01041">
    <property type="entry name" value="BRO1"/>
    <property type="match status" value="1"/>
</dbReference>
<name>A0A9Q0RT14_BLOTA</name>
<dbReference type="GO" id="GO:0000281">
    <property type="term" value="P:mitotic cytokinesis"/>
    <property type="evidence" value="ECO:0007669"/>
    <property type="project" value="TreeGrafter"/>
</dbReference>
<dbReference type="InterPro" id="IPR025304">
    <property type="entry name" value="ALIX_V_dom"/>
</dbReference>
<evidence type="ECO:0000259" key="3">
    <source>
        <dbReference type="PROSITE" id="PS51180"/>
    </source>
</evidence>
<evidence type="ECO:0000313" key="4">
    <source>
        <dbReference type="EMBL" id="KAJ6224891.1"/>
    </source>
</evidence>
<dbReference type="OMA" id="VSHAEEM"/>
<feature type="compositionally biased region" description="Pro residues" evidence="2">
    <location>
        <begin position="808"/>
        <end position="822"/>
    </location>
</feature>
<feature type="domain" description="BRO1" evidence="3">
    <location>
        <begin position="3"/>
        <end position="399"/>
    </location>
</feature>
<dbReference type="AlphaFoldDB" id="A0A9Q0RT14"/>
<keyword evidence="5" id="KW-1185">Reference proteome</keyword>
<dbReference type="Proteomes" id="UP001142055">
    <property type="component" value="Chromosome 1"/>
</dbReference>
<feature type="region of interest" description="Disordered" evidence="2">
    <location>
        <begin position="711"/>
        <end position="822"/>
    </location>
</feature>
<evidence type="ECO:0000313" key="5">
    <source>
        <dbReference type="Proteomes" id="UP001142055"/>
    </source>
</evidence>
<dbReference type="PANTHER" id="PTHR23030">
    <property type="entry name" value="PCD6 INTERACTING PROTEIN-RELATED"/>
    <property type="match status" value="1"/>
</dbReference>
<evidence type="ECO:0000256" key="1">
    <source>
        <dbReference type="SAM" id="Coils"/>
    </source>
</evidence>
<dbReference type="Gene3D" id="1.25.40.280">
    <property type="entry name" value="alix/aip1 like domains"/>
    <property type="match status" value="1"/>
</dbReference>
<comment type="caution">
    <text evidence="4">The sequence shown here is derived from an EMBL/GenBank/DDBJ whole genome shotgun (WGS) entry which is preliminary data.</text>
</comment>
<organism evidence="4 5">
    <name type="scientific">Blomia tropicalis</name>
    <name type="common">Mite</name>
    <dbReference type="NCBI Taxonomy" id="40697"/>
    <lineage>
        <taxon>Eukaryota</taxon>
        <taxon>Metazoa</taxon>
        <taxon>Ecdysozoa</taxon>
        <taxon>Arthropoda</taxon>
        <taxon>Chelicerata</taxon>
        <taxon>Arachnida</taxon>
        <taxon>Acari</taxon>
        <taxon>Acariformes</taxon>
        <taxon>Sarcoptiformes</taxon>
        <taxon>Astigmata</taxon>
        <taxon>Glycyphagoidea</taxon>
        <taxon>Echimyopodidae</taxon>
        <taxon>Blomia</taxon>
    </lineage>
</organism>
<dbReference type="InterPro" id="IPR038499">
    <property type="entry name" value="BRO1_sf"/>
</dbReference>
<dbReference type="Gene3D" id="1.20.120.560">
    <property type="entry name" value="alix/aip1 in complex with the ypdl late domain"/>
    <property type="match status" value="1"/>
</dbReference>
<dbReference type="GO" id="GO:0005768">
    <property type="term" value="C:endosome"/>
    <property type="evidence" value="ECO:0007669"/>
    <property type="project" value="TreeGrafter"/>
</dbReference>